<proteinExistence type="predicted"/>
<sequence>MKTYYINNGNDNAGPFTLEELKNQQIKKNTLVWHQGMDEWKHAVDLVEFVPFFRAAIPTIKQPTPAPKAEETKSNQTIFGLKKSYFFLALGFLAIMMTVIALDIIQSNKRNDLDLKNKQTEFGNVQVELEQKESNEQRIQQEIQKRIASENNSKRRKDSITVRLSEIKDFLIEDKNQLAEAKNNLSALENFQQLQSESSQEEQVRLAQNDIANWKREIDQLENEANRLYLELEAIH</sequence>
<dbReference type="Pfam" id="PF14237">
    <property type="entry name" value="GYF_2"/>
    <property type="match status" value="1"/>
</dbReference>
<evidence type="ECO:0000313" key="4">
    <source>
        <dbReference type="EMBL" id="EIA07338.1"/>
    </source>
</evidence>
<keyword evidence="2" id="KW-0812">Transmembrane</keyword>
<reference evidence="4 5" key="1">
    <citation type="journal article" date="2014" name="Acta Crystallogr. D">
        <title>Structure-based characterization and antifreeze properties of a hyperactive ice-binding protein from the Antarctic bacterium Flavobacterium frigoris PS1.</title>
        <authorList>
            <person name="Do H."/>
            <person name="Kim S.J."/>
            <person name="Kim H.J."/>
            <person name="Lee J.H."/>
        </authorList>
    </citation>
    <scope>NUCLEOTIDE SEQUENCE [LARGE SCALE GENOMIC DNA]</scope>
    <source>
        <strain evidence="4 5">PS1</strain>
    </source>
</reference>
<keyword evidence="2" id="KW-1133">Transmembrane helix</keyword>
<keyword evidence="5" id="KW-1185">Reference proteome</keyword>
<protein>
    <recommendedName>
        <fullName evidence="3">GYF domain-containing protein</fullName>
    </recommendedName>
</protein>
<comment type="caution">
    <text evidence="4">The sequence shown here is derived from an EMBL/GenBank/DDBJ whole genome shotgun (WGS) entry which is preliminary data.</text>
</comment>
<organism evidence="4 5">
    <name type="scientific">Flavobacterium frigoris (strain PS1)</name>
    <dbReference type="NCBI Taxonomy" id="1086011"/>
    <lineage>
        <taxon>Bacteria</taxon>
        <taxon>Pseudomonadati</taxon>
        <taxon>Bacteroidota</taxon>
        <taxon>Flavobacteriia</taxon>
        <taxon>Flavobacteriales</taxon>
        <taxon>Flavobacteriaceae</taxon>
        <taxon>Flavobacterium</taxon>
    </lineage>
</organism>
<evidence type="ECO:0000256" key="2">
    <source>
        <dbReference type="SAM" id="Phobius"/>
    </source>
</evidence>
<feature type="domain" description="GYF" evidence="3">
    <location>
        <begin position="4"/>
        <end position="48"/>
    </location>
</feature>
<evidence type="ECO:0000313" key="5">
    <source>
        <dbReference type="Proteomes" id="UP000005566"/>
    </source>
</evidence>
<accession>H7FVX2</accession>
<dbReference type="STRING" id="1086011.HJ01_03343"/>
<name>H7FVX2_FLAFP</name>
<feature type="coiled-coil region" evidence="1">
    <location>
        <begin position="171"/>
        <end position="231"/>
    </location>
</feature>
<dbReference type="EMBL" id="AHKF01000030">
    <property type="protein sequence ID" value="EIA07338.1"/>
    <property type="molecule type" value="Genomic_DNA"/>
</dbReference>
<dbReference type="OrthoDB" id="9764015at2"/>
<feature type="transmembrane region" description="Helical" evidence="2">
    <location>
        <begin position="85"/>
        <end position="105"/>
    </location>
</feature>
<evidence type="ECO:0000256" key="1">
    <source>
        <dbReference type="SAM" id="Coils"/>
    </source>
</evidence>
<dbReference type="InterPro" id="IPR025640">
    <property type="entry name" value="GYF_2"/>
</dbReference>
<dbReference type="eggNOG" id="ENOG5032D2Z">
    <property type="taxonomic scope" value="Bacteria"/>
</dbReference>
<dbReference type="RefSeq" id="WP_007139521.1">
    <property type="nucleotide sequence ID" value="NZ_AHKF01000030.1"/>
</dbReference>
<evidence type="ECO:0000259" key="3">
    <source>
        <dbReference type="Pfam" id="PF14237"/>
    </source>
</evidence>
<dbReference type="AlphaFoldDB" id="H7FVX2"/>
<keyword evidence="2" id="KW-0472">Membrane</keyword>
<dbReference type="Proteomes" id="UP000005566">
    <property type="component" value="Unassembled WGS sequence"/>
</dbReference>
<gene>
    <name evidence="4" type="ORF">HJ01_03343</name>
</gene>
<dbReference type="PATRIC" id="fig|1086011.3.peg.3274"/>
<keyword evidence="1" id="KW-0175">Coiled coil</keyword>